<dbReference type="InterPro" id="IPR036291">
    <property type="entry name" value="NAD(P)-bd_dom_sf"/>
</dbReference>
<dbReference type="SUPFAM" id="SSF51735">
    <property type="entry name" value="NAD(P)-binding Rossmann-fold domains"/>
    <property type="match status" value="1"/>
</dbReference>
<reference evidence="2 3" key="1">
    <citation type="submission" date="2015-12" db="EMBL/GenBank/DDBJ databases">
        <title>Draft genome sequence of Mesorhizobium sp. UFLA 01-765, a multitolerant efficient symbiont and plant-growth promoting strain isolated from Zn-mining soil using Leucaena leucocephala as a trap plant.</title>
        <authorList>
            <person name="Rangel W.M."/>
            <person name="Thijs S."/>
            <person name="Longatti S.M."/>
            <person name="Moreira F.M."/>
            <person name="Weyens N."/>
            <person name="Vangronsveld J."/>
            <person name="Van Hamme J.D."/>
            <person name="Bottos E.M."/>
            <person name="Rineau F."/>
        </authorList>
    </citation>
    <scope>NUCLEOTIDE SEQUENCE [LARGE SCALE GENOMIC DNA]</scope>
    <source>
        <strain evidence="2 3">UFLA 01-765</strain>
    </source>
</reference>
<evidence type="ECO:0000259" key="1">
    <source>
        <dbReference type="Pfam" id="PF01370"/>
    </source>
</evidence>
<dbReference type="Proteomes" id="UP000053176">
    <property type="component" value="Unassembled WGS sequence"/>
</dbReference>
<dbReference type="InterPro" id="IPR001509">
    <property type="entry name" value="Epimerase_deHydtase"/>
</dbReference>
<dbReference type="InterPro" id="IPR050177">
    <property type="entry name" value="Lipid_A_modif_metabolic_enz"/>
</dbReference>
<proteinExistence type="predicted"/>
<dbReference type="Gene3D" id="3.40.50.720">
    <property type="entry name" value="NAD(P)-binding Rossmann-like Domain"/>
    <property type="match status" value="1"/>
</dbReference>
<gene>
    <name evidence="2" type="ORF">AU467_15300</name>
</gene>
<protein>
    <submittedName>
        <fullName evidence="2">Epimerase</fullName>
    </submittedName>
</protein>
<name>A0A117N4G6_RHILI</name>
<organism evidence="2 3">
    <name type="scientific">Rhizobium loti</name>
    <name type="common">Mesorhizobium loti</name>
    <dbReference type="NCBI Taxonomy" id="381"/>
    <lineage>
        <taxon>Bacteria</taxon>
        <taxon>Pseudomonadati</taxon>
        <taxon>Pseudomonadota</taxon>
        <taxon>Alphaproteobacteria</taxon>
        <taxon>Hyphomicrobiales</taxon>
        <taxon>Phyllobacteriaceae</taxon>
        <taxon>Mesorhizobium</taxon>
    </lineage>
</organism>
<dbReference type="Pfam" id="PF01370">
    <property type="entry name" value="Epimerase"/>
    <property type="match status" value="1"/>
</dbReference>
<accession>A0A117N4G6</accession>
<dbReference type="AlphaFoldDB" id="A0A117N4G6"/>
<comment type="caution">
    <text evidence="2">The sequence shown here is derived from an EMBL/GenBank/DDBJ whole genome shotgun (WGS) entry which is preliminary data.</text>
</comment>
<feature type="domain" description="NAD-dependent epimerase/dehydratase" evidence="1">
    <location>
        <begin position="4"/>
        <end position="226"/>
    </location>
</feature>
<sequence length="328" mass="36227">MARIVIIGGSGHVGSYLVPRLVELGHEVVNVSRGTAVPYRPHFAWSAIETVAIDRAAEEKTGRFGTKIAELRPEIVIDMISFDLPSAQQLVEALRGKVEHYLFCSSIWVYGRFFTVPSTEADPPNPIDTYGMNKAAIEAWLLRQARLAGFPATCFRPGHIVGEGWNPINPIGNANPAVFSLIARGDELVLPNLGLETVHHVHADDVAQWIIRAIENRAASIGEAFNTVSEQAVTLRGYAETVYRWFCKEPRIAFKPFDEWIRDLEGEDAVGSRGHVIRSSCHSIEKSRQRLGYKPRYTSFEAIQESVRALIAAGKVAVPDAGFPGKAR</sequence>
<dbReference type="EMBL" id="LPWA01000068">
    <property type="protein sequence ID" value="KUM27753.1"/>
    <property type="molecule type" value="Genomic_DNA"/>
</dbReference>
<evidence type="ECO:0000313" key="2">
    <source>
        <dbReference type="EMBL" id="KUM27753.1"/>
    </source>
</evidence>
<evidence type="ECO:0000313" key="3">
    <source>
        <dbReference type="Proteomes" id="UP000053176"/>
    </source>
</evidence>
<dbReference type="PANTHER" id="PTHR43245">
    <property type="entry name" value="BIFUNCTIONAL POLYMYXIN RESISTANCE PROTEIN ARNA"/>
    <property type="match status" value="1"/>
</dbReference>
<dbReference type="OrthoDB" id="7941246at2"/>